<keyword evidence="5" id="KW-0326">Glycosidase</keyword>
<proteinExistence type="predicted"/>
<keyword evidence="6" id="KW-1185">Reference proteome</keyword>
<dbReference type="SMART" id="SM00986">
    <property type="entry name" value="UDG"/>
    <property type="match status" value="1"/>
</dbReference>
<feature type="domain" description="Uracil-DNA glycosylase-like" evidence="4">
    <location>
        <begin position="10"/>
        <end position="168"/>
    </location>
</feature>
<dbReference type="InterPro" id="IPR036895">
    <property type="entry name" value="Uracil-DNA_glycosylase-like_sf"/>
</dbReference>
<dbReference type="Proteomes" id="UP001139353">
    <property type="component" value="Unassembled WGS sequence"/>
</dbReference>
<evidence type="ECO:0000256" key="3">
    <source>
        <dbReference type="ARBA" id="ARBA00023204"/>
    </source>
</evidence>
<evidence type="ECO:0000259" key="4">
    <source>
        <dbReference type="SMART" id="SM00986"/>
    </source>
</evidence>
<dbReference type="EMBL" id="JAJLJH010000003">
    <property type="protein sequence ID" value="MCK9687027.1"/>
    <property type="molecule type" value="Genomic_DNA"/>
</dbReference>
<dbReference type="SUPFAM" id="SSF52141">
    <property type="entry name" value="Uracil-DNA glycosylase-like"/>
    <property type="match status" value="1"/>
</dbReference>
<dbReference type="CDD" id="cd10028">
    <property type="entry name" value="UDG-F2_TDG_MUG"/>
    <property type="match status" value="1"/>
</dbReference>
<evidence type="ECO:0000256" key="2">
    <source>
        <dbReference type="ARBA" id="ARBA00022801"/>
    </source>
</evidence>
<gene>
    <name evidence="5" type="primary">mug</name>
    <name evidence="5" type="ORF">LPC04_15045</name>
</gene>
<dbReference type="EC" id="3.2.2.28" evidence="5"/>
<accession>A0A9X1YJV6</accession>
<keyword evidence="2 5" id="KW-0378">Hydrolase</keyword>
<dbReference type="GO" id="GO:0006285">
    <property type="term" value="P:base-excision repair, AP site formation"/>
    <property type="evidence" value="ECO:0007669"/>
    <property type="project" value="InterPro"/>
</dbReference>
<dbReference type="Gene3D" id="3.40.470.10">
    <property type="entry name" value="Uracil-DNA glycosylase-like domain"/>
    <property type="match status" value="1"/>
</dbReference>
<dbReference type="PANTHER" id="PTHR12159:SF9">
    <property type="entry name" value="G_T MISMATCH-SPECIFIC THYMINE DNA GLYCOSYLASE"/>
    <property type="match status" value="1"/>
</dbReference>
<evidence type="ECO:0000256" key="1">
    <source>
        <dbReference type="ARBA" id="ARBA00022763"/>
    </source>
</evidence>
<dbReference type="RefSeq" id="WP_275683062.1">
    <property type="nucleotide sequence ID" value="NZ_JAJLJH010000003.1"/>
</dbReference>
<dbReference type="SMART" id="SM00987">
    <property type="entry name" value="UreE_C"/>
    <property type="match status" value="1"/>
</dbReference>
<dbReference type="GO" id="GO:0004844">
    <property type="term" value="F:uracil DNA N-glycosylase activity"/>
    <property type="evidence" value="ECO:0007669"/>
    <property type="project" value="TreeGrafter"/>
</dbReference>
<keyword evidence="3" id="KW-0234">DNA repair</keyword>
<protein>
    <submittedName>
        <fullName evidence="5">G/U mismatch-specific DNA glycosylase</fullName>
        <ecNumber evidence="5">3.2.2.28</ecNumber>
    </submittedName>
</protein>
<keyword evidence="1" id="KW-0227">DNA damage</keyword>
<evidence type="ECO:0000313" key="5">
    <source>
        <dbReference type="EMBL" id="MCK9687027.1"/>
    </source>
</evidence>
<evidence type="ECO:0000313" key="6">
    <source>
        <dbReference type="Proteomes" id="UP001139353"/>
    </source>
</evidence>
<dbReference type="InterPro" id="IPR005122">
    <property type="entry name" value="Uracil-DNA_glycosylase-like"/>
</dbReference>
<dbReference type="GO" id="GO:0008263">
    <property type="term" value="F:pyrimidine-specific mismatch base pair DNA N-glycosylase activity"/>
    <property type="evidence" value="ECO:0007669"/>
    <property type="project" value="TreeGrafter"/>
</dbReference>
<name>A0A9X1YJV6_9BURK</name>
<dbReference type="AlphaFoldDB" id="A0A9X1YJV6"/>
<dbReference type="PANTHER" id="PTHR12159">
    <property type="entry name" value="G/T AND G/U MISMATCH-SPECIFIC DNA GLYCOSYLASE"/>
    <property type="match status" value="1"/>
</dbReference>
<dbReference type="NCBIfam" id="NF007570">
    <property type="entry name" value="PRK10201.1"/>
    <property type="match status" value="1"/>
</dbReference>
<sequence length="173" mass="18296">MNEETGRALPDVLAPGLKAIFCGLNPGALAAATGHHFEGRGNRFWPVLHQAGFTPRLLAPRDDRVLPAFGYGLTTVVARPTASAGELSRPEYLAAAGELERKLAQWRPRCVAFLGKAAYSALSEQTAVDWGAQAATFGGAAVWVLPNPSGLNRGFSLDALVAAYRALRVALEA</sequence>
<dbReference type="Pfam" id="PF03167">
    <property type="entry name" value="UDG"/>
    <property type="match status" value="1"/>
</dbReference>
<comment type="caution">
    <text evidence="5">The sequence shown here is derived from an EMBL/GenBank/DDBJ whole genome shotgun (WGS) entry which is preliminary data.</text>
</comment>
<organism evidence="5 6">
    <name type="scientific">Scleromatobacter humisilvae</name>
    <dbReference type="NCBI Taxonomy" id="2897159"/>
    <lineage>
        <taxon>Bacteria</taxon>
        <taxon>Pseudomonadati</taxon>
        <taxon>Pseudomonadota</taxon>
        <taxon>Betaproteobacteria</taxon>
        <taxon>Burkholderiales</taxon>
        <taxon>Sphaerotilaceae</taxon>
        <taxon>Scleromatobacter</taxon>
    </lineage>
</organism>
<reference evidence="5" key="1">
    <citation type="submission" date="2021-11" db="EMBL/GenBank/DDBJ databases">
        <title>BS-T2-15 a new species belonging to the Comamonadaceae family isolated from the soil of a French oak forest.</title>
        <authorList>
            <person name="Mieszkin S."/>
            <person name="Alain K."/>
        </authorList>
    </citation>
    <scope>NUCLEOTIDE SEQUENCE</scope>
    <source>
        <strain evidence="5">BS-T2-15</strain>
    </source>
</reference>
<dbReference type="InterPro" id="IPR015637">
    <property type="entry name" value="MUG/TDG"/>
</dbReference>